<evidence type="ECO:0000313" key="2">
    <source>
        <dbReference type="EMBL" id="MFC7395029.1"/>
    </source>
</evidence>
<dbReference type="Proteomes" id="UP001596505">
    <property type="component" value="Unassembled WGS sequence"/>
</dbReference>
<evidence type="ECO:0000313" key="3">
    <source>
        <dbReference type="Proteomes" id="UP001596505"/>
    </source>
</evidence>
<organism evidence="2 3">
    <name type="scientific">Scopulibacillus cellulosilyticus</name>
    <dbReference type="NCBI Taxonomy" id="2665665"/>
    <lineage>
        <taxon>Bacteria</taxon>
        <taxon>Bacillati</taxon>
        <taxon>Bacillota</taxon>
        <taxon>Bacilli</taxon>
        <taxon>Bacillales</taxon>
        <taxon>Sporolactobacillaceae</taxon>
        <taxon>Scopulibacillus</taxon>
    </lineage>
</organism>
<name>A0ABW2Q033_9BACL</name>
<keyword evidence="3" id="KW-1185">Reference proteome</keyword>
<feature type="chain" id="PRO_5046793196" evidence="1">
    <location>
        <begin position="29"/>
        <end position="197"/>
    </location>
</feature>
<sequence length="197" mass="20578">MEKLKKLLMSSLGLALVLAFTFNVSANAQSSNYERVTWDQLKSESFDVNSITKEDVEKANEVAGESLDSLFKEDKDGYATMDISAIEKKYGTGVANVFKLGLANINLDIQRGATQFAPDHKSFIKGPNYDKYATNDSQGGKFAPRSCSAKGGSKAIVSGAIGGAVTGAVGGEGVGAVPGGLIGGAAGGLGYYATCWW</sequence>
<dbReference type="RefSeq" id="WP_380969126.1">
    <property type="nucleotide sequence ID" value="NZ_JBHTCO010000042.1"/>
</dbReference>
<gene>
    <name evidence="2" type="ORF">ACFQRG_19130</name>
</gene>
<feature type="signal peptide" evidence="1">
    <location>
        <begin position="1"/>
        <end position="28"/>
    </location>
</feature>
<reference evidence="3" key="1">
    <citation type="journal article" date="2019" name="Int. J. Syst. Evol. Microbiol.">
        <title>The Global Catalogue of Microorganisms (GCM) 10K type strain sequencing project: providing services to taxonomists for standard genome sequencing and annotation.</title>
        <authorList>
            <consortium name="The Broad Institute Genomics Platform"/>
            <consortium name="The Broad Institute Genome Sequencing Center for Infectious Disease"/>
            <person name="Wu L."/>
            <person name="Ma J."/>
        </authorList>
    </citation>
    <scope>NUCLEOTIDE SEQUENCE [LARGE SCALE GENOMIC DNA]</scope>
    <source>
        <strain evidence="3">CGMCC 1.16305</strain>
    </source>
</reference>
<protein>
    <submittedName>
        <fullName evidence="2">Uncharacterized protein</fullName>
    </submittedName>
</protein>
<accession>A0ABW2Q033</accession>
<keyword evidence="1" id="KW-0732">Signal</keyword>
<dbReference type="EMBL" id="JBHTCO010000042">
    <property type="protein sequence ID" value="MFC7395029.1"/>
    <property type="molecule type" value="Genomic_DNA"/>
</dbReference>
<comment type="caution">
    <text evidence="2">The sequence shown here is derived from an EMBL/GenBank/DDBJ whole genome shotgun (WGS) entry which is preliminary data.</text>
</comment>
<proteinExistence type="predicted"/>
<evidence type="ECO:0000256" key="1">
    <source>
        <dbReference type="SAM" id="SignalP"/>
    </source>
</evidence>